<dbReference type="EMBL" id="JAODUP010000178">
    <property type="protein sequence ID" value="KAK2158044.1"/>
    <property type="molecule type" value="Genomic_DNA"/>
</dbReference>
<reference evidence="5" key="1">
    <citation type="journal article" date="2023" name="Mol. Biol. Evol.">
        <title>Third-Generation Sequencing Reveals the Adaptive Role of the Epigenome in Three Deep-Sea Polychaetes.</title>
        <authorList>
            <person name="Perez M."/>
            <person name="Aroh O."/>
            <person name="Sun Y."/>
            <person name="Lan Y."/>
            <person name="Juniper S.K."/>
            <person name="Young C.R."/>
            <person name="Angers B."/>
            <person name="Qian P.Y."/>
        </authorList>
    </citation>
    <scope>NUCLEOTIDE SEQUENCE</scope>
    <source>
        <strain evidence="5">P08H-3</strain>
    </source>
</reference>
<feature type="region of interest" description="Disordered" evidence="3">
    <location>
        <begin position="114"/>
        <end position="136"/>
    </location>
</feature>
<comment type="caution">
    <text evidence="5">The sequence shown here is derived from an EMBL/GenBank/DDBJ whole genome shotgun (WGS) entry which is preliminary data.</text>
</comment>
<dbReference type="AlphaFoldDB" id="A0AAD9JRE5"/>
<protein>
    <recommendedName>
        <fullName evidence="4">Phorbol-ester/DAG-type domain-containing protein</fullName>
    </recommendedName>
</protein>
<dbReference type="GO" id="GO:0046872">
    <property type="term" value="F:metal ion binding"/>
    <property type="evidence" value="ECO:0007669"/>
    <property type="project" value="UniProtKB-KW"/>
</dbReference>
<feature type="compositionally biased region" description="Basic and acidic residues" evidence="3">
    <location>
        <begin position="122"/>
        <end position="132"/>
    </location>
</feature>
<dbReference type="InterPro" id="IPR002219">
    <property type="entry name" value="PKC_DAG/PE"/>
</dbReference>
<dbReference type="SUPFAM" id="SSF57889">
    <property type="entry name" value="Cysteine-rich domain"/>
    <property type="match status" value="1"/>
</dbReference>
<evidence type="ECO:0000256" key="2">
    <source>
        <dbReference type="ARBA" id="ARBA00022833"/>
    </source>
</evidence>
<dbReference type="InterPro" id="IPR046349">
    <property type="entry name" value="C1-like_sf"/>
</dbReference>
<accession>A0AAD9JRE5</accession>
<evidence type="ECO:0000259" key="4">
    <source>
        <dbReference type="PROSITE" id="PS50081"/>
    </source>
</evidence>
<sequence>MAAREYVEWMAYQAIEDASVEHQQKHVFRRSRTTIDGGFGEDGGDLSSTEHLAHNVQQRLHVSKTYTDLQNSAEDHARHGVMNNMKKRLSDNFEHYSNIFHEVALPILFRRGHKDRSRSRSRSRDGKRREPNDCGSNVQNFMNGERLVEGDFVFVENIELHHMDGFLFSSRHEIGKGHNFVLVHLRSPSWCDKCGDFIWGISKQCLKCTRFSALVVSSSSLLYQQPAIVQHRCFMIFSSVSCLWRVGHKRRAIIL</sequence>
<keyword evidence="1" id="KW-0479">Metal-binding</keyword>
<evidence type="ECO:0000256" key="3">
    <source>
        <dbReference type="SAM" id="MobiDB-lite"/>
    </source>
</evidence>
<evidence type="ECO:0000313" key="6">
    <source>
        <dbReference type="Proteomes" id="UP001208570"/>
    </source>
</evidence>
<evidence type="ECO:0000256" key="1">
    <source>
        <dbReference type="ARBA" id="ARBA00022723"/>
    </source>
</evidence>
<evidence type="ECO:0000313" key="5">
    <source>
        <dbReference type="EMBL" id="KAK2158044.1"/>
    </source>
</evidence>
<dbReference type="Pfam" id="PF00130">
    <property type="entry name" value="C1_1"/>
    <property type="match status" value="1"/>
</dbReference>
<dbReference type="Proteomes" id="UP001208570">
    <property type="component" value="Unassembled WGS sequence"/>
</dbReference>
<dbReference type="Gene3D" id="3.30.60.20">
    <property type="match status" value="1"/>
</dbReference>
<feature type="domain" description="Phorbol-ester/DAG-type" evidence="4">
    <location>
        <begin position="177"/>
        <end position="208"/>
    </location>
</feature>
<keyword evidence="2" id="KW-0862">Zinc</keyword>
<proteinExistence type="predicted"/>
<dbReference type="PROSITE" id="PS50081">
    <property type="entry name" value="ZF_DAG_PE_2"/>
    <property type="match status" value="1"/>
</dbReference>
<gene>
    <name evidence="5" type="ORF">LSH36_178g04099</name>
</gene>
<name>A0AAD9JRE5_9ANNE</name>
<organism evidence="5 6">
    <name type="scientific">Paralvinella palmiformis</name>
    <dbReference type="NCBI Taxonomy" id="53620"/>
    <lineage>
        <taxon>Eukaryota</taxon>
        <taxon>Metazoa</taxon>
        <taxon>Spiralia</taxon>
        <taxon>Lophotrochozoa</taxon>
        <taxon>Annelida</taxon>
        <taxon>Polychaeta</taxon>
        <taxon>Sedentaria</taxon>
        <taxon>Canalipalpata</taxon>
        <taxon>Terebellida</taxon>
        <taxon>Terebelliformia</taxon>
        <taxon>Alvinellidae</taxon>
        <taxon>Paralvinella</taxon>
    </lineage>
</organism>
<keyword evidence="6" id="KW-1185">Reference proteome</keyword>